<reference evidence="9 15" key="2">
    <citation type="submission" date="2016-05" db="EMBL/GenBank/DDBJ databases">
        <authorList>
            <person name="Lee J.-Y."/>
            <person name="Kim E.B."/>
            <person name="Choi Y.-J."/>
        </authorList>
    </citation>
    <scope>NUCLEOTIDE SEQUENCE [LARGE SCALE GENOMIC DNA]</scope>
    <source>
        <strain evidence="9 15">KLA006</strain>
    </source>
</reference>
<evidence type="ECO:0000313" key="16">
    <source>
        <dbReference type="Proteomes" id="UP000437575"/>
    </source>
</evidence>
<dbReference type="EMBL" id="CP007646">
    <property type="protein sequence ID" value="AIR10980.1"/>
    <property type="molecule type" value="Genomic_DNA"/>
</dbReference>
<dbReference type="Proteomes" id="UP000195378">
    <property type="component" value="Chromosome"/>
</dbReference>
<reference evidence="16 17" key="6">
    <citation type="submission" date="2019-11" db="EMBL/GenBank/DDBJ databases">
        <title>Draft Genome Sequence of Plant Growth-Promoting Rhizosphere-Associated Bacteria.</title>
        <authorList>
            <person name="Vasilyev I.Y."/>
            <person name="Radchenko V."/>
            <person name="Ilnitskaya E.V."/>
        </authorList>
    </citation>
    <scope>NUCLEOTIDE SEQUENCE [LARGE SCALE GENOMIC DNA]</scope>
    <source>
        <strain evidence="7 17">VRA_01-1sq_f</strain>
        <strain evidence="6 16">VRA_1sq_f</strain>
    </source>
</reference>
<reference evidence="1 11" key="1">
    <citation type="journal article" date="2014" name="BMC Genomics">
        <title>Unusual genome complexity in Lactobacillus salivarius JCM1046.</title>
        <authorList>
            <person name="Raftis E.J."/>
            <person name="Forde B.M."/>
            <person name="Claesson M.J."/>
            <person name="O'Toole P.W."/>
        </authorList>
    </citation>
    <scope>NUCLEOTIDE SEQUENCE [LARGE SCALE GENOMIC DNA]</scope>
    <source>
        <strain evidence="1 11">JCM1046</strain>
    </source>
</reference>
<proteinExistence type="predicted"/>
<dbReference type="EMBL" id="LXZO01000111">
    <property type="protein sequence ID" value="PAY45183.1"/>
    <property type="molecule type" value="Genomic_DNA"/>
</dbReference>
<evidence type="ECO:0000313" key="3">
    <source>
        <dbReference type="EMBL" id="ARU18921.1"/>
    </source>
</evidence>
<evidence type="ECO:0000313" key="8">
    <source>
        <dbReference type="EMBL" id="OQR24979.1"/>
    </source>
</evidence>
<evidence type="ECO:0000313" key="5">
    <source>
        <dbReference type="EMBL" id="MDN4833022.1"/>
    </source>
</evidence>
<evidence type="ECO:0000313" key="17">
    <source>
        <dbReference type="Proteomes" id="UP000467635"/>
    </source>
</evidence>
<dbReference type="RefSeq" id="WP_003703609.1">
    <property type="nucleotide sequence ID" value="NZ_CANCWC010000017.1"/>
</dbReference>
<dbReference type="EMBL" id="JARKHV010000009">
    <property type="protein sequence ID" value="MDF4186868.1"/>
    <property type="molecule type" value="Genomic_DNA"/>
</dbReference>
<reference evidence="3 14" key="5">
    <citation type="submission" date="2017-04" db="EMBL/GenBank/DDBJ databases">
        <title>Complete genome sequence of Lactobacillus salivarius ZLS006, a probiotic strain isolated from healthy piglet.</title>
        <authorList>
            <person name="Zhang D."/>
        </authorList>
    </citation>
    <scope>NUCLEOTIDE SEQUENCE [LARGE SCALE GENOMIC DNA]</scope>
    <source>
        <strain evidence="3 14">ZLS006</strain>
    </source>
</reference>
<dbReference type="Proteomes" id="UP001213566">
    <property type="component" value="Unassembled WGS sequence"/>
</dbReference>
<reference evidence="5" key="9">
    <citation type="submission" date="2023-07" db="EMBL/GenBank/DDBJ databases">
        <title>Complete genome sequence of Ligilactobacillus salivarius SRCM217594 isolated from Gallus gallus domesticus feces.</title>
        <authorList>
            <person name="Yang H.-G."/>
            <person name="Ryu M.-S."/>
            <person name="Ha G.-S."/>
            <person name="Yang H.-J."/>
            <person name="Jeong D.-Y."/>
        </authorList>
    </citation>
    <scope>NUCLEOTIDE SEQUENCE</scope>
    <source>
        <strain evidence="5">SRCM217594</strain>
    </source>
</reference>
<dbReference type="Proteomes" id="UP000029488">
    <property type="component" value="Chromosome"/>
</dbReference>
<dbReference type="GO" id="GO:0005886">
    <property type="term" value="C:plasma membrane"/>
    <property type="evidence" value="ECO:0007669"/>
    <property type="project" value="TreeGrafter"/>
</dbReference>
<dbReference type="PANTHER" id="PTHR35813">
    <property type="entry name" value="INNER MEMBRANE PROTEIN YBAN"/>
    <property type="match status" value="1"/>
</dbReference>
<evidence type="ECO:0000313" key="2">
    <source>
        <dbReference type="EMBL" id="AOO73508.1"/>
    </source>
</evidence>
<evidence type="ECO:0000313" key="6">
    <source>
        <dbReference type="EMBL" id="MSE05314.1"/>
    </source>
</evidence>
<dbReference type="EMBL" id="NBEY01000051">
    <property type="protein sequence ID" value="OQR24979.1"/>
    <property type="molecule type" value="Genomic_DNA"/>
</dbReference>
<dbReference type="AlphaFoldDB" id="A0A089QE24"/>
<sequence length="97" mass="11573">MRFVLRGIWLVLAIFFFVLGLVGLALPVIPQVPFFLLAIYFTSKFSPKFHNWILNNRLYKKYLLPLKNVIRNEREVVKDKSKQVWYKVLMAKLGFIR</sequence>
<dbReference type="PANTHER" id="PTHR35813:SF1">
    <property type="entry name" value="INNER MEMBRANE PROTEIN YBAN"/>
    <property type="match status" value="1"/>
</dbReference>
<evidence type="ECO:0000313" key="13">
    <source>
        <dbReference type="Proteomes" id="UP000192353"/>
    </source>
</evidence>
<dbReference type="Proteomes" id="UP001174888">
    <property type="component" value="Unassembled WGS sequence"/>
</dbReference>
<dbReference type="EMBL" id="WKKZ01000195">
    <property type="protein sequence ID" value="MSE05314.1"/>
    <property type="molecule type" value="Genomic_DNA"/>
</dbReference>
<dbReference type="Proteomes" id="UP000192353">
    <property type="component" value="Unassembled WGS sequence"/>
</dbReference>
<dbReference type="EMBL" id="CP017107">
    <property type="protein sequence ID" value="AOO73508.1"/>
    <property type="molecule type" value="Genomic_DNA"/>
</dbReference>
<dbReference type="Proteomes" id="UP000467635">
    <property type="component" value="Unassembled WGS sequence"/>
</dbReference>
<evidence type="ECO:0000313" key="9">
    <source>
        <dbReference type="EMBL" id="PAY45183.1"/>
    </source>
</evidence>
<dbReference type="EMBL" id="WKKX01000146">
    <property type="protein sequence ID" value="MSE08030.1"/>
    <property type="molecule type" value="Genomic_DNA"/>
</dbReference>
<evidence type="ECO:0000313" key="15">
    <source>
        <dbReference type="Proteomes" id="UP000218139"/>
    </source>
</evidence>
<dbReference type="KEGG" id="lsj:LSJ_1318"/>
<dbReference type="EMBL" id="CP020858">
    <property type="protein sequence ID" value="ARU18921.1"/>
    <property type="molecule type" value="Genomic_DNA"/>
</dbReference>
<evidence type="ECO:0000313" key="12">
    <source>
        <dbReference type="Proteomes" id="UP000094723"/>
    </source>
</evidence>
<dbReference type="EMBL" id="JAUIQT010000001">
    <property type="protein sequence ID" value="MDN4833022.1"/>
    <property type="molecule type" value="Genomic_DNA"/>
</dbReference>
<dbReference type="Proteomes" id="UP000437575">
    <property type="component" value="Unassembled WGS sequence"/>
</dbReference>
<accession>A0A089QE24</accession>
<dbReference type="Pfam" id="PF04304">
    <property type="entry name" value="DUF454"/>
    <property type="match status" value="1"/>
</dbReference>
<evidence type="ECO:0000313" key="7">
    <source>
        <dbReference type="EMBL" id="MSE08030.1"/>
    </source>
</evidence>
<reference evidence="2 12" key="3">
    <citation type="submission" date="2016-09" db="EMBL/GenBank/DDBJ databases">
        <title>Complete Genome Sequence of Lactobacillus salivarius Jin.</title>
        <authorList>
            <person name="Jin N."/>
            <person name="Li C."/>
            <person name="Wang M."/>
            <person name="Ren D."/>
            <person name="Di Y."/>
            <person name="Pan R."/>
            <person name="Du S."/>
            <person name="Lu H."/>
            <person name="Li X."/>
            <person name="Tian M."/>
        </authorList>
    </citation>
    <scope>NUCLEOTIDE SEQUENCE [LARGE SCALE GENOMIC DNA]</scope>
    <source>
        <strain evidence="2 12">CICC 23174</strain>
    </source>
</reference>
<evidence type="ECO:0000313" key="11">
    <source>
        <dbReference type="Proteomes" id="UP000029488"/>
    </source>
</evidence>
<gene>
    <name evidence="9" type="ORF">A8C52_09900</name>
    <name evidence="8" type="ORF">B6U37_06965</name>
    <name evidence="3" type="ORF">B7R82_02465</name>
    <name evidence="2" type="ORF">BHF65_04460</name>
    <name evidence="7" type="ORF">GKC33_04650</name>
    <name evidence="6" type="ORF">GKC34_05640</name>
    <name evidence="1" type="ORF">LSJ_1318</name>
    <name evidence="4" type="ORF">PV940_07545</name>
    <name evidence="10" type="ORF">QFE45_07290</name>
    <name evidence="5" type="ORF">QYC35_02040</name>
</gene>
<evidence type="ECO:0000313" key="10">
    <source>
        <dbReference type="EMBL" id="WII28176.1"/>
    </source>
</evidence>
<dbReference type="GeneID" id="89466077"/>
<protein>
    <submittedName>
        <fullName evidence="2">DUF454 domain-containing protein</fullName>
    </submittedName>
    <submittedName>
        <fullName evidence="4">DUF454 family protein</fullName>
    </submittedName>
    <submittedName>
        <fullName evidence="1">Putative secreted protein</fullName>
    </submittedName>
</protein>
<evidence type="ECO:0000313" key="14">
    <source>
        <dbReference type="Proteomes" id="UP000195378"/>
    </source>
</evidence>
<dbReference type="Proteomes" id="UP001231316">
    <property type="component" value="Chromosome"/>
</dbReference>
<dbReference type="Proteomes" id="UP000218139">
    <property type="component" value="Unassembled WGS sequence"/>
</dbReference>
<dbReference type="InterPro" id="IPR007401">
    <property type="entry name" value="DUF454"/>
</dbReference>
<dbReference type="Proteomes" id="UP000094723">
    <property type="component" value="Chromosome"/>
</dbReference>
<organism evidence="1 11">
    <name type="scientific">Ligilactobacillus salivarius</name>
    <dbReference type="NCBI Taxonomy" id="1624"/>
    <lineage>
        <taxon>Bacteria</taxon>
        <taxon>Bacillati</taxon>
        <taxon>Bacillota</taxon>
        <taxon>Bacilli</taxon>
        <taxon>Lactobacillales</taxon>
        <taxon>Lactobacillaceae</taxon>
        <taxon>Ligilactobacillus</taxon>
    </lineage>
</organism>
<reference evidence="10" key="8">
    <citation type="submission" date="2023-04" db="EMBL/GenBank/DDBJ databases">
        <title>Four porcine-derived lactic acid bacteria strains analyses and their evaluation as potential probiotics based on genomics.</title>
        <authorList>
            <person name="Niu D."/>
        </authorList>
    </citation>
    <scope>NUCLEOTIDE SEQUENCE</scope>
    <source>
        <strain evidence="10">ZSA5</strain>
    </source>
</reference>
<name>A0A089QE24_9LACO</name>
<reference evidence="4" key="7">
    <citation type="submission" date="2023-02" db="EMBL/GenBank/DDBJ databases">
        <title>Draft Whole-Genome Sequences of competitive exclusion Lactobacillus salivarius strains for Poultry.</title>
        <authorList>
            <person name="Ma L.M."/>
            <person name="Lopez-Guerra N."/>
            <person name="Zhang G."/>
        </authorList>
    </citation>
    <scope>NUCLEOTIDE SEQUENCE</scope>
    <source>
        <strain evidence="4">Salm-9</strain>
    </source>
</reference>
<evidence type="ECO:0000313" key="1">
    <source>
        <dbReference type="EMBL" id="AIR10980.1"/>
    </source>
</evidence>
<evidence type="ECO:0000313" key="4">
    <source>
        <dbReference type="EMBL" id="MDF4186868.1"/>
    </source>
</evidence>
<reference evidence="8 13" key="4">
    <citation type="submission" date="2017-03" db="EMBL/GenBank/DDBJ databases">
        <title>Phylogenomics and comparative genomics of Lactobacillus salivarius, a mammalian gut commensal.</title>
        <authorList>
            <person name="Harris H.M."/>
        </authorList>
    </citation>
    <scope>NUCLEOTIDE SEQUENCE [LARGE SCALE GENOMIC DNA]</scope>
    <source>
        <strain evidence="8 13">AH4231</strain>
    </source>
</reference>
<dbReference type="EMBL" id="CP123971">
    <property type="protein sequence ID" value="WII28176.1"/>
    <property type="molecule type" value="Genomic_DNA"/>
</dbReference>